<sequence>MTAKRKGPTRRAALGWLAAGASLLTGRVAAAPASPERRLARLAGSRRAAGRIGRAYLADRGGADLSALMAEIEARTALSSDAVMRLSPDALAARLAVAKREDFERRDTVAVEGWVLSGTEARLCALATLV</sequence>
<feature type="chain" id="PRO_5037967583" evidence="1">
    <location>
        <begin position="31"/>
        <end position="130"/>
    </location>
</feature>
<evidence type="ECO:0000256" key="1">
    <source>
        <dbReference type="SAM" id="SignalP"/>
    </source>
</evidence>
<dbReference type="PROSITE" id="PS51318">
    <property type="entry name" value="TAT"/>
    <property type="match status" value="1"/>
</dbReference>
<protein>
    <submittedName>
        <fullName evidence="2">Uncharacterized protein</fullName>
    </submittedName>
</protein>
<dbReference type="EMBL" id="JAEKJA010000001">
    <property type="protein sequence ID" value="MBJ3774117.1"/>
    <property type="molecule type" value="Genomic_DNA"/>
</dbReference>
<reference evidence="2" key="1">
    <citation type="submission" date="2020-12" db="EMBL/GenBank/DDBJ databases">
        <title>Bacterial taxonomy.</title>
        <authorList>
            <person name="Pan X."/>
        </authorList>
    </citation>
    <scope>NUCLEOTIDE SEQUENCE</scope>
    <source>
        <strain evidence="2">B2012</strain>
    </source>
</reference>
<organism evidence="2 3">
    <name type="scientific">Acuticoccus mangrovi</name>
    <dbReference type="NCBI Taxonomy" id="2796142"/>
    <lineage>
        <taxon>Bacteria</taxon>
        <taxon>Pseudomonadati</taxon>
        <taxon>Pseudomonadota</taxon>
        <taxon>Alphaproteobacteria</taxon>
        <taxon>Hyphomicrobiales</taxon>
        <taxon>Amorphaceae</taxon>
        <taxon>Acuticoccus</taxon>
    </lineage>
</organism>
<comment type="caution">
    <text evidence="2">The sequence shown here is derived from an EMBL/GenBank/DDBJ whole genome shotgun (WGS) entry which is preliminary data.</text>
</comment>
<keyword evidence="1" id="KW-0732">Signal</keyword>
<name>A0A934MBH2_9HYPH</name>
<dbReference type="InterPro" id="IPR006311">
    <property type="entry name" value="TAT_signal"/>
</dbReference>
<evidence type="ECO:0000313" key="3">
    <source>
        <dbReference type="Proteomes" id="UP000609531"/>
    </source>
</evidence>
<gene>
    <name evidence="2" type="ORF">JCR33_00345</name>
</gene>
<dbReference type="Proteomes" id="UP000609531">
    <property type="component" value="Unassembled WGS sequence"/>
</dbReference>
<proteinExistence type="predicted"/>
<dbReference type="AlphaFoldDB" id="A0A934MBH2"/>
<accession>A0A934MBH2</accession>
<keyword evidence="3" id="KW-1185">Reference proteome</keyword>
<feature type="signal peptide" evidence="1">
    <location>
        <begin position="1"/>
        <end position="30"/>
    </location>
</feature>
<dbReference type="RefSeq" id="WP_198880019.1">
    <property type="nucleotide sequence ID" value="NZ_JAEKJA010000001.1"/>
</dbReference>
<evidence type="ECO:0000313" key="2">
    <source>
        <dbReference type="EMBL" id="MBJ3774117.1"/>
    </source>
</evidence>